<keyword evidence="2" id="KW-0328">Glycosyltransferase</keyword>
<organism evidence="2 3">
    <name type="scientific">Flavivirga jejuensis</name>
    <dbReference type="NCBI Taxonomy" id="870487"/>
    <lineage>
        <taxon>Bacteria</taxon>
        <taxon>Pseudomonadati</taxon>
        <taxon>Bacteroidota</taxon>
        <taxon>Flavobacteriia</taxon>
        <taxon>Flavobacteriales</taxon>
        <taxon>Flavobacteriaceae</taxon>
        <taxon>Flavivirga</taxon>
    </lineage>
</organism>
<accession>A0ABT8WPS4</accession>
<comment type="caution">
    <text evidence="2">The sequence shown here is derived from an EMBL/GenBank/DDBJ whole genome shotgun (WGS) entry which is preliminary data.</text>
</comment>
<feature type="domain" description="Glycosyltransferase 2-like" evidence="1">
    <location>
        <begin position="5"/>
        <end position="79"/>
    </location>
</feature>
<gene>
    <name evidence="2" type="ORF">Q4Q40_13215</name>
</gene>
<keyword evidence="2" id="KW-0808">Transferase</keyword>
<evidence type="ECO:0000259" key="1">
    <source>
        <dbReference type="Pfam" id="PF00535"/>
    </source>
</evidence>
<dbReference type="Proteomes" id="UP001176806">
    <property type="component" value="Unassembled WGS sequence"/>
</dbReference>
<sequence length="154" mass="17753">MKIGIIILFYNNAIAIDKNLFKGVSNLSDVHLCLVNNGSKDETLEKLQELKETSGLKSTIIDIKHNKGKMAAIKAGARYLFNHNDLKHIGYINVGKMKEVMSLFELLNETQHHKELIIQHNLNVIKKHLVQKPLLKNIFSIKDYLRYLNIKLEY</sequence>
<dbReference type="RefSeq" id="WP_303302319.1">
    <property type="nucleotide sequence ID" value="NZ_BAABDA010000035.1"/>
</dbReference>
<dbReference type="InterPro" id="IPR029044">
    <property type="entry name" value="Nucleotide-diphossugar_trans"/>
</dbReference>
<dbReference type="EMBL" id="JAUOEL010000004">
    <property type="protein sequence ID" value="MDO5975151.1"/>
    <property type="molecule type" value="Genomic_DNA"/>
</dbReference>
<reference evidence="2" key="1">
    <citation type="submission" date="2023-07" db="EMBL/GenBank/DDBJ databases">
        <title>Two novel species in the genus Flavivirga.</title>
        <authorList>
            <person name="Kwon K."/>
        </authorList>
    </citation>
    <scope>NUCLEOTIDE SEQUENCE</scope>
    <source>
        <strain evidence="2">KACC 14158</strain>
    </source>
</reference>
<dbReference type="Pfam" id="PF00535">
    <property type="entry name" value="Glycos_transf_2"/>
    <property type="match status" value="1"/>
</dbReference>
<dbReference type="GO" id="GO:0016757">
    <property type="term" value="F:glycosyltransferase activity"/>
    <property type="evidence" value="ECO:0007669"/>
    <property type="project" value="UniProtKB-KW"/>
</dbReference>
<dbReference type="Gene3D" id="3.90.550.10">
    <property type="entry name" value="Spore Coat Polysaccharide Biosynthesis Protein SpsA, Chain A"/>
    <property type="match status" value="1"/>
</dbReference>
<protein>
    <submittedName>
        <fullName evidence="2">Glycosyltransferase</fullName>
        <ecNumber evidence="2">2.4.-.-</ecNumber>
    </submittedName>
</protein>
<proteinExistence type="predicted"/>
<keyword evidence="3" id="KW-1185">Reference proteome</keyword>
<dbReference type="SUPFAM" id="SSF53448">
    <property type="entry name" value="Nucleotide-diphospho-sugar transferases"/>
    <property type="match status" value="1"/>
</dbReference>
<name>A0ABT8WPS4_9FLAO</name>
<dbReference type="EC" id="2.4.-.-" evidence="2"/>
<evidence type="ECO:0000313" key="2">
    <source>
        <dbReference type="EMBL" id="MDO5975151.1"/>
    </source>
</evidence>
<dbReference type="InterPro" id="IPR001173">
    <property type="entry name" value="Glyco_trans_2-like"/>
</dbReference>
<evidence type="ECO:0000313" key="3">
    <source>
        <dbReference type="Proteomes" id="UP001176806"/>
    </source>
</evidence>